<proteinExistence type="predicted"/>
<dbReference type="PANTHER" id="PTHR13025">
    <property type="entry name" value="EF-HAND DOMAIN-CONTAINING PROTEIN D"/>
    <property type="match status" value="1"/>
</dbReference>
<evidence type="ECO:0000313" key="6">
    <source>
        <dbReference type="RefSeq" id="XP_013792124.2"/>
    </source>
</evidence>
<keyword evidence="5" id="KW-1185">Reference proteome</keyword>
<dbReference type="RefSeq" id="XP_013792124.2">
    <property type="nucleotide sequence ID" value="XM_013936670.2"/>
</dbReference>
<organism evidence="5 6">
    <name type="scientific">Limulus polyphemus</name>
    <name type="common">Atlantic horseshoe crab</name>
    <dbReference type="NCBI Taxonomy" id="6850"/>
    <lineage>
        <taxon>Eukaryota</taxon>
        <taxon>Metazoa</taxon>
        <taxon>Ecdysozoa</taxon>
        <taxon>Arthropoda</taxon>
        <taxon>Chelicerata</taxon>
        <taxon>Merostomata</taxon>
        <taxon>Xiphosura</taxon>
        <taxon>Limulidae</taxon>
        <taxon>Limulus</taxon>
    </lineage>
</organism>
<name>A0ABM1C0J5_LIMPO</name>
<evidence type="ECO:0000313" key="5">
    <source>
        <dbReference type="Proteomes" id="UP000694941"/>
    </source>
</evidence>
<feature type="non-terminal residue" evidence="6">
    <location>
        <position position="1"/>
    </location>
</feature>
<accession>A0ABM1C0J5</accession>
<keyword evidence="1" id="KW-0479">Metal-binding</keyword>
<dbReference type="GeneID" id="106475996"/>
<keyword evidence="3" id="KW-0106">Calcium</keyword>
<feature type="compositionally biased region" description="Basic and acidic residues" evidence="4">
    <location>
        <begin position="74"/>
        <end position="90"/>
    </location>
</feature>
<feature type="region of interest" description="Disordered" evidence="4">
    <location>
        <begin position="74"/>
        <end position="108"/>
    </location>
</feature>
<protein>
    <submittedName>
        <fullName evidence="6">EF-hand domain-containing protein D2 homolog</fullName>
    </submittedName>
</protein>
<dbReference type="Proteomes" id="UP000694941">
    <property type="component" value="Unplaced"/>
</dbReference>
<evidence type="ECO:0000256" key="4">
    <source>
        <dbReference type="SAM" id="MobiDB-lite"/>
    </source>
</evidence>
<reference evidence="6" key="1">
    <citation type="submission" date="2025-08" db="UniProtKB">
        <authorList>
            <consortium name="RefSeq"/>
        </authorList>
    </citation>
    <scope>IDENTIFICATION</scope>
    <source>
        <tissue evidence="6">Muscle</tissue>
    </source>
</reference>
<evidence type="ECO:0000256" key="3">
    <source>
        <dbReference type="ARBA" id="ARBA00022837"/>
    </source>
</evidence>
<keyword evidence="2" id="KW-0677">Repeat</keyword>
<dbReference type="PANTHER" id="PTHR13025:SF6">
    <property type="entry name" value="EF-HAND DOMAIN-CONTAINING PROTEIN-RELATED"/>
    <property type="match status" value="1"/>
</dbReference>
<gene>
    <name evidence="6" type="primary">LOC106475996</name>
</gene>
<evidence type="ECO:0000256" key="1">
    <source>
        <dbReference type="ARBA" id="ARBA00022723"/>
    </source>
</evidence>
<sequence length="108" mass="12671">ILFYRHIVTVVGVLFQFLLIFRKAKAGDLSADSGLDQLARLAEIDVEQAGVGGAKTFFEAKIEEQKRYNKFEEEIRSEQEERRREEEERKQRKAAFQEKANFFSHCTR</sequence>
<dbReference type="InterPro" id="IPR040365">
    <property type="entry name" value="EFHD1/2"/>
</dbReference>
<evidence type="ECO:0000256" key="2">
    <source>
        <dbReference type="ARBA" id="ARBA00022737"/>
    </source>
</evidence>